<evidence type="ECO:0000256" key="4">
    <source>
        <dbReference type="ARBA" id="ARBA00022840"/>
    </source>
</evidence>
<dbReference type="Pfam" id="PF00005">
    <property type="entry name" value="ABC_tran"/>
    <property type="match status" value="1"/>
</dbReference>
<accession>A0A4V2UTT3</accession>
<dbReference type="PROSITE" id="PS50929">
    <property type="entry name" value="ABC_TM1F"/>
    <property type="match status" value="1"/>
</dbReference>
<evidence type="ECO:0000256" key="3">
    <source>
        <dbReference type="ARBA" id="ARBA00022741"/>
    </source>
</evidence>
<organism evidence="10 11">
    <name type="scientific">Keratinibaculum paraultunense</name>
    <dbReference type="NCBI Taxonomy" id="1278232"/>
    <lineage>
        <taxon>Bacteria</taxon>
        <taxon>Bacillati</taxon>
        <taxon>Bacillota</taxon>
        <taxon>Tissierellia</taxon>
        <taxon>Tissierellales</taxon>
        <taxon>Tepidimicrobiaceae</taxon>
        <taxon>Keratinibaculum</taxon>
    </lineage>
</organism>
<dbReference type="InterPro" id="IPR003593">
    <property type="entry name" value="AAA+_ATPase"/>
</dbReference>
<dbReference type="PROSITE" id="PS00211">
    <property type="entry name" value="ABC_TRANSPORTER_1"/>
    <property type="match status" value="1"/>
</dbReference>
<dbReference type="SMART" id="SM00382">
    <property type="entry name" value="AAA"/>
    <property type="match status" value="1"/>
</dbReference>
<feature type="transmembrane region" description="Helical" evidence="7">
    <location>
        <begin position="150"/>
        <end position="179"/>
    </location>
</feature>
<evidence type="ECO:0000256" key="7">
    <source>
        <dbReference type="SAM" id="Phobius"/>
    </source>
</evidence>
<evidence type="ECO:0000256" key="5">
    <source>
        <dbReference type="ARBA" id="ARBA00022989"/>
    </source>
</evidence>
<feature type="domain" description="ABC transporter" evidence="8">
    <location>
        <begin position="346"/>
        <end position="585"/>
    </location>
</feature>
<evidence type="ECO:0000259" key="9">
    <source>
        <dbReference type="PROSITE" id="PS50929"/>
    </source>
</evidence>
<gene>
    <name evidence="10" type="ORF">EDD65_1102</name>
</gene>
<reference evidence="10 11" key="1">
    <citation type="submission" date="2019-03" db="EMBL/GenBank/DDBJ databases">
        <title>Genomic Encyclopedia of Type Strains, Phase IV (KMG-IV): sequencing the most valuable type-strain genomes for metagenomic binning, comparative biology and taxonomic classification.</title>
        <authorList>
            <person name="Goeker M."/>
        </authorList>
    </citation>
    <scope>NUCLEOTIDE SEQUENCE [LARGE SCALE GENOMIC DNA]</scope>
    <source>
        <strain evidence="10 11">DSM 26752</strain>
    </source>
</reference>
<dbReference type="InterPro" id="IPR011527">
    <property type="entry name" value="ABC1_TM_dom"/>
</dbReference>
<dbReference type="RefSeq" id="WP_132028499.1">
    <property type="nucleotide sequence ID" value="NZ_CP068564.1"/>
</dbReference>
<proteinExistence type="predicted"/>
<dbReference type="EMBL" id="SMAE01000010">
    <property type="protein sequence ID" value="TCS87568.1"/>
    <property type="molecule type" value="Genomic_DNA"/>
</dbReference>
<dbReference type="PANTHER" id="PTHR43394">
    <property type="entry name" value="ATP-DEPENDENT PERMEASE MDL1, MITOCHONDRIAL"/>
    <property type="match status" value="1"/>
</dbReference>
<dbReference type="InterPro" id="IPR027417">
    <property type="entry name" value="P-loop_NTPase"/>
</dbReference>
<evidence type="ECO:0000256" key="6">
    <source>
        <dbReference type="ARBA" id="ARBA00023136"/>
    </source>
</evidence>
<dbReference type="Proteomes" id="UP000294567">
    <property type="component" value="Unassembled WGS sequence"/>
</dbReference>
<dbReference type="GO" id="GO:0005524">
    <property type="term" value="F:ATP binding"/>
    <property type="evidence" value="ECO:0007669"/>
    <property type="project" value="UniProtKB-KW"/>
</dbReference>
<dbReference type="SUPFAM" id="SSF52540">
    <property type="entry name" value="P-loop containing nucleoside triphosphate hydrolases"/>
    <property type="match status" value="1"/>
</dbReference>
<evidence type="ECO:0000313" key="11">
    <source>
        <dbReference type="Proteomes" id="UP000294567"/>
    </source>
</evidence>
<feature type="transmembrane region" description="Helical" evidence="7">
    <location>
        <begin position="58"/>
        <end position="76"/>
    </location>
</feature>
<evidence type="ECO:0000259" key="8">
    <source>
        <dbReference type="PROSITE" id="PS50893"/>
    </source>
</evidence>
<feature type="transmembrane region" description="Helical" evidence="7">
    <location>
        <begin position="21"/>
        <end position="46"/>
    </location>
</feature>
<dbReference type="GO" id="GO:0015421">
    <property type="term" value="F:ABC-type oligopeptide transporter activity"/>
    <property type="evidence" value="ECO:0007669"/>
    <property type="project" value="TreeGrafter"/>
</dbReference>
<dbReference type="PANTHER" id="PTHR43394:SF1">
    <property type="entry name" value="ATP-BINDING CASSETTE SUB-FAMILY B MEMBER 10, MITOCHONDRIAL"/>
    <property type="match status" value="1"/>
</dbReference>
<dbReference type="Gene3D" id="1.20.1560.10">
    <property type="entry name" value="ABC transporter type 1, transmembrane domain"/>
    <property type="match status" value="1"/>
</dbReference>
<feature type="domain" description="ABC transmembrane type-1" evidence="9">
    <location>
        <begin position="37"/>
        <end position="313"/>
    </location>
</feature>
<dbReference type="OrthoDB" id="9806127at2"/>
<dbReference type="SUPFAM" id="SSF90123">
    <property type="entry name" value="ABC transporter transmembrane region"/>
    <property type="match status" value="1"/>
</dbReference>
<dbReference type="InterPro" id="IPR039421">
    <property type="entry name" value="Type_1_exporter"/>
</dbReference>
<dbReference type="AlphaFoldDB" id="A0A4V2UTT3"/>
<keyword evidence="6 7" id="KW-0472">Membrane</keyword>
<dbReference type="GO" id="GO:0005886">
    <property type="term" value="C:plasma membrane"/>
    <property type="evidence" value="ECO:0007669"/>
    <property type="project" value="UniProtKB-SubCell"/>
</dbReference>
<evidence type="ECO:0000313" key="10">
    <source>
        <dbReference type="EMBL" id="TCS87568.1"/>
    </source>
</evidence>
<keyword evidence="11" id="KW-1185">Reference proteome</keyword>
<name>A0A4V2UTT3_9FIRM</name>
<protein>
    <submittedName>
        <fullName evidence="10">ATP-binding cassette subfamily B protein/ATP-binding cassette subfamily C protein</fullName>
    </submittedName>
</protein>
<dbReference type="PROSITE" id="PS50893">
    <property type="entry name" value="ABC_TRANSPORTER_2"/>
    <property type="match status" value="1"/>
</dbReference>
<evidence type="ECO:0000256" key="2">
    <source>
        <dbReference type="ARBA" id="ARBA00022692"/>
    </source>
</evidence>
<dbReference type="InterPro" id="IPR036640">
    <property type="entry name" value="ABC1_TM_sf"/>
</dbReference>
<dbReference type="GO" id="GO:0016887">
    <property type="term" value="F:ATP hydrolysis activity"/>
    <property type="evidence" value="ECO:0007669"/>
    <property type="project" value="InterPro"/>
</dbReference>
<evidence type="ECO:0000256" key="1">
    <source>
        <dbReference type="ARBA" id="ARBA00004651"/>
    </source>
</evidence>
<sequence length="596" mass="67952">MKQLKKMKSFLSISWKASPSYIILLLVNALLESARIVVNIILPKYLIDELLGNKDPQMLLILGSAIVLSNVIFKLIENIMKKQLTIGRIKLEEKMSQIMANKIMNVDFSYLENPYYLDLKERAVFAINNQLALENIIVGITNTIRDLITIISLLIILFSLSWVLVVFLLLTIGLNLWIYSSFANYQQEFFQSIIPINRKYGYYMGLGFQDKPQKDIRLYNMGQMLTQRVIEYNKDLMDEFQVFYNRLGKIEGLYNVINVLQASIAYGYVGLRVISDKFGPNISIGSFTMYVNAAINFSQTTTKLGENITLTFQMLQYLDPFMEFISLPETKEYSGNLKMEDEIKSISFKNVSFKYPGSDKYVLEDISFDIKGGEKISIVGLNGAGKTTLIKLLCRLYEPDSGEIFVNGHNIYDYEYESYMGKIAVIFQDYKLFAFTVGENISCNEGYKEDKKIMDLIEEVGLKEKIDSLPNGLDSLMGKAYDDKGIELSGGESQKIAIARALYKDAPLIILDEPTSALDPLAEAEIYEHFNTLVKGKTAIYISHRMSSSVFCDRILLIEDGKVVDYDSHANLMEKKDSLYYKLFTTQAKNYQLDIA</sequence>
<comment type="subcellular location">
    <subcellularLocation>
        <location evidence="1">Cell membrane</location>
        <topology evidence="1">Multi-pass membrane protein</topology>
    </subcellularLocation>
</comment>
<keyword evidence="2 7" id="KW-0812">Transmembrane</keyword>
<dbReference type="Gene3D" id="3.40.50.300">
    <property type="entry name" value="P-loop containing nucleotide triphosphate hydrolases"/>
    <property type="match status" value="1"/>
</dbReference>
<keyword evidence="3" id="KW-0547">Nucleotide-binding</keyword>
<comment type="caution">
    <text evidence="10">The sequence shown here is derived from an EMBL/GenBank/DDBJ whole genome shotgun (WGS) entry which is preliminary data.</text>
</comment>
<keyword evidence="4 10" id="KW-0067">ATP-binding</keyword>
<keyword evidence="5 7" id="KW-1133">Transmembrane helix</keyword>
<dbReference type="InterPro" id="IPR017871">
    <property type="entry name" value="ABC_transporter-like_CS"/>
</dbReference>
<dbReference type="InterPro" id="IPR003439">
    <property type="entry name" value="ABC_transporter-like_ATP-bd"/>
</dbReference>